<feature type="compositionally biased region" description="Low complexity" evidence="1">
    <location>
        <begin position="508"/>
        <end position="518"/>
    </location>
</feature>
<feature type="region of interest" description="Disordered" evidence="1">
    <location>
        <begin position="403"/>
        <end position="457"/>
    </location>
</feature>
<evidence type="ECO:0000259" key="2">
    <source>
        <dbReference type="Pfam" id="PF02120"/>
    </source>
</evidence>
<comment type="caution">
    <text evidence="3">The sequence shown here is derived from an EMBL/GenBank/DDBJ whole genome shotgun (WGS) entry which is preliminary data.</text>
</comment>
<sequence length="1136" mass="112407">MNIFASLKALFQPAGPVDGTAVTRAPAGDGDAGFAAIMAGMDDAPSPLMSAAGTVAPDADMPVADTPLAPDDAPVAQQPAAKAPVDVAASLTRFIRRAGDPAQTSVARPPLPKPDTPDLPVAAPAIARGEDEPAASTTVDAPLTAIDDTPVREQPVRVAPAAQAPPLTADAPVDAASAQQPEARALMDGAASLTRLIRRASDPAQTCVARPPMVEADTPDLAGPAPVAAPSIARGEDQPAAPAPVDAPVVVLEETPLEAPAARPAASPVSPLAAAYGEEDRPAEPPLDAAEPVAATRQPAPTPADPAEPVARPAAAPHLPEAMAAEEAPVARQPIVRPLADAPASPLAQAVEPAPAPVAQPLPMPVDDIAALPVEPPIAAAPAAAAAQPAARLARHPMPIHAAPEYPSVANDSPAALEPSPKAPAEAEGADESDRRPADESPVQAAEAGSPSPPVIAVVVPDAPVPLAPQTAESVQVRPATPLDPATPAPVGRASAARLDPVAPAPMAPSAAHAAPFAPVAPAPDAPSPDAIAAPPAPVASPLSAPAAPEAQALDQPLPASADMVAPVIQPGSRETPVSPRQRSAIAQPAPQRAATMELVNQPVPAPKAAPMTVAAAPSPGDRVMAEAQPHSPQPATPHGDAQAAPTQTDARSARDVAPMIDNKVAVAARSPAQASPKVALSPATDAALMAQRAVSTPATPVAAPVQIAQTMAGPVEDAAPPAAPATTPPAQDPAEPLMAPAVAPPAAPEPAGAKVAPAPIGDVSAAEPSAASALVAPSAGPSSAPVPARPMQPLTVAQAPAKAPAKTPAPLPAIDRSAPTPASPPIVDASPAMPTPEMPEQPAETPVSRVEASPARAQGPIRSEVVSLLQLVRDRMSGRTAAPANPAPATPLSSTDKVVATADSAGPASVAAAPVPAMPVAAQPAMAAPVTIMPAAPTPDLNAVLTGQVVDMGLDGQWIDGLARDIAGLARDGAQGRFQINAPHLGPVDIAIRQGSDGAQVTLGVATEAAEVALKQDSDRLRADSALSAVRIADVKVERQATSASDGARGDQGSGQSAGQQSFSQQQGGSNQGHNAQSLAQSMGQGGGQGGQGRAPGQENFGAAHKAATDPAVINHGDGGEAGDMTRIAGRARYA</sequence>
<gene>
    <name evidence="3" type="ORF">GGR44_002103</name>
</gene>
<keyword evidence="4" id="KW-1185">Reference proteome</keyword>
<proteinExistence type="predicted"/>
<feature type="compositionally biased region" description="Low complexity" evidence="1">
    <location>
        <begin position="1055"/>
        <end position="1079"/>
    </location>
</feature>
<feature type="compositionally biased region" description="Low complexity" evidence="1">
    <location>
        <begin position="479"/>
        <end position="490"/>
    </location>
</feature>
<feature type="region of interest" description="Disordered" evidence="1">
    <location>
        <begin position="275"/>
        <end position="313"/>
    </location>
</feature>
<dbReference type="RefSeq" id="WP_183955500.1">
    <property type="nucleotide sequence ID" value="NZ_JACIEB010000004.1"/>
</dbReference>
<keyword evidence="3" id="KW-0282">Flagellum</keyword>
<feature type="compositionally biased region" description="Pro residues" evidence="1">
    <location>
        <begin position="722"/>
        <end position="732"/>
    </location>
</feature>
<feature type="region of interest" description="Disordered" evidence="1">
    <location>
        <begin position="214"/>
        <end position="242"/>
    </location>
</feature>
<evidence type="ECO:0000256" key="1">
    <source>
        <dbReference type="SAM" id="MobiDB-lite"/>
    </source>
</evidence>
<feature type="compositionally biased region" description="Low complexity" evidence="1">
    <location>
        <begin position="528"/>
        <end position="560"/>
    </location>
</feature>
<name>A0A7W6DKQ6_9SPHN</name>
<keyword evidence="3" id="KW-0969">Cilium</keyword>
<dbReference type="EMBL" id="JACIEB010000004">
    <property type="protein sequence ID" value="MBB3982440.1"/>
    <property type="molecule type" value="Genomic_DNA"/>
</dbReference>
<feature type="region of interest" description="Disordered" evidence="1">
    <location>
        <begin position="1039"/>
        <end position="1106"/>
    </location>
</feature>
<evidence type="ECO:0000313" key="4">
    <source>
        <dbReference type="Proteomes" id="UP000552757"/>
    </source>
</evidence>
<feature type="compositionally biased region" description="Gly residues" evidence="1">
    <location>
        <begin position="1085"/>
        <end position="1095"/>
    </location>
</feature>
<evidence type="ECO:0000313" key="3">
    <source>
        <dbReference type="EMBL" id="MBB3982440.1"/>
    </source>
</evidence>
<dbReference type="AlphaFoldDB" id="A0A7W6DKQ6"/>
<feature type="region of interest" description="Disordered" evidence="1">
    <location>
        <begin position="470"/>
        <end position="658"/>
    </location>
</feature>
<feature type="compositionally biased region" description="Low complexity" evidence="1">
    <location>
        <begin position="607"/>
        <end position="620"/>
    </location>
</feature>
<dbReference type="Pfam" id="PF02120">
    <property type="entry name" value="Flg_hook"/>
    <property type="match status" value="1"/>
</dbReference>
<dbReference type="InterPro" id="IPR021136">
    <property type="entry name" value="Flagellar_hook_control-like_C"/>
</dbReference>
<feature type="region of interest" description="Disordered" evidence="1">
    <location>
        <begin position="797"/>
        <end position="846"/>
    </location>
</feature>
<organism evidence="3 4">
    <name type="scientific">Sphingobium fontiphilum</name>
    <dbReference type="NCBI Taxonomy" id="944425"/>
    <lineage>
        <taxon>Bacteria</taxon>
        <taxon>Pseudomonadati</taxon>
        <taxon>Pseudomonadota</taxon>
        <taxon>Alphaproteobacteria</taxon>
        <taxon>Sphingomonadales</taxon>
        <taxon>Sphingomonadaceae</taxon>
        <taxon>Sphingobium</taxon>
    </lineage>
</organism>
<dbReference type="Proteomes" id="UP000552757">
    <property type="component" value="Unassembled WGS sequence"/>
</dbReference>
<accession>A0A7W6DKQ6</accession>
<reference evidence="3 4" key="1">
    <citation type="submission" date="2020-08" db="EMBL/GenBank/DDBJ databases">
        <title>Genomic Encyclopedia of Type Strains, Phase IV (KMG-IV): sequencing the most valuable type-strain genomes for metagenomic binning, comparative biology and taxonomic classification.</title>
        <authorList>
            <person name="Goeker M."/>
        </authorList>
    </citation>
    <scope>NUCLEOTIDE SEQUENCE [LARGE SCALE GENOMIC DNA]</scope>
    <source>
        <strain evidence="3 4">DSM 29348</strain>
    </source>
</reference>
<feature type="domain" description="Flagellar hook-length control protein-like C-terminal" evidence="2">
    <location>
        <begin position="977"/>
        <end position="1041"/>
    </location>
</feature>
<feature type="region of interest" description="Disordered" evidence="1">
    <location>
        <begin position="717"/>
        <end position="756"/>
    </location>
</feature>
<dbReference type="InterPro" id="IPR038610">
    <property type="entry name" value="FliK-like_C_sf"/>
</dbReference>
<feature type="compositionally biased region" description="Low complexity" evidence="1">
    <location>
        <begin position="798"/>
        <end position="809"/>
    </location>
</feature>
<keyword evidence="3" id="KW-0966">Cell projection</keyword>
<protein>
    <submittedName>
        <fullName evidence="3">Flagellar hook-length control protein FliK</fullName>
    </submittedName>
</protein>
<dbReference type="Gene3D" id="3.30.750.140">
    <property type="match status" value="1"/>
</dbReference>
<feature type="region of interest" description="Disordered" evidence="1">
    <location>
        <begin position="98"/>
        <end position="118"/>
    </location>
</feature>
<feature type="compositionally biased region" description="Low complexity" evidence="1">
    <location>
        <begin position="733"/>
        <end position="742"/>
    </location>
</feature>